<accession>A0ABW1GC57</accession>
<name>A0ABW1GC57_9ACTN</name>
<evidence type="ECO:0000313" key="1">
    <source>
        <dbReference type="EMBL" id="MFC5911773.1"/>
    </source>
</evidence>
<dbReference type="GO" id="GO:0032259">
    <property type="term" value="P:methylation"/>
    <property type="evidence" value="ECO:0007669"/>
    <property type="project" value="UniProtKB-KW"/>
</dbReference>
<keyword evidence="2" id="KW-1185">Reference proteome</keyword>
<proteinExistence type="predicted"/>
<organism evidence="1 2">
    <name type="scientific">Streptacidiphilus monticola</name>
    <dbReference type="NCBI Taxonomy" id="2161674"/>
    <lineage>
        <taxon>Bacteria</taxon>
        <taxon>Bacillati</taxon>
        <taxon>Actinomycetota</taxon>
        <taxon>Actinomycetes</taxon>
        <taxon>Kitasatosporales</taxon>
        <taxon>Streptomycetaceae</taxon>
        <taxon>Streptacidiphilus</taxon>
    </lineage>
</organism>
<dbReference type="Pfam" id="PF04672">
    <property type="entry name" value="Methyltransf_19"/>
    <property type="match status" value="1"/>
</dbReference>
<dbReference type="GO" id="GO:0008168">
    <property type="term" value="F:methyltransferase activity"/>
    <property type="evidence" value="ECO:0007669"/>
    <property type="project" value="UniProtKB-KW"/>
</dbReference>
<dbReference type="CDD" id="cd02440">
    <property type="entry name" value="AdoMet_MTases"/>
    <property type="match status" value="1"/>
</dbReference>
<protein>
    <submittedName>
        <fullName evidence="1">SAM-dependent methyltransferase</fullName>
        <ecNumber evidence="1">2.1.1.-</ecNumber>
    </submittedName>
</protein>
<evidence type="ECO:0000313" key="2">
    <source>
        <dbReference type="Proteomes" id="UP001596174"/>
    </source>
</evidence>
<keyword evidence="1" id="KW-0808">Transferase</keyword>
<reference evidence="2" key="1">
    <citation type="journal article" date="2019" name="Int. J. Syst. Evol. Microbiol.">
        <title>The Global Catalogue of Microorganisms (GCM) 10K type strain sequencing project: providing services to taxonomists for standard genome sequencing and annotation.</title>
        <authorList>
            <consortium name="The Broad Institute Genomics Platform"/>
            <consortium name="The Broad Institute Genome Sequencing Center for Infectious Disease"/>
            <person name="Wu L."/>
            <person name="Ma J."/>
        </authorList>
    </citation>
    <scope>NUCLEOTIDE SEQUENCE [LARGE SCALE GENOMIC DNA]</scope>
    <source>
        <strain evidence="2">JCM 4816</strain>
    </source>
</reference>
<dbReference type="EMBL" id="JBHSQJ010000248">
    <property type="protein sequence ID" value="MFC5911773.1"/>
    <property type="molecule type" value="Genomic_DNA"/>
</dbReference>
<sequence>MAAGADWDWVDTDGTWEPPAIDTTVPHSARMYDYWLGGKTNFAPDRALGDEVEKIIPTIRMMARENRRFLGRAVRELMLREGIRQFLDIGTGIPTEGNTHEVAQQVDPAARVVYVDNDPIVLAHARALMVGSAPGRTAYVHADLREPEAILAHPALAQTLDLGRPVGLMLVSILMLLPDAEDPWALVGTLRDALPAGSCLVISHVTGDFAPAAVASVARAEQEGQLPLTPRGRADVARFFGDWELLEPGVAPVMAWRPEGPEPQDPKAAYYWAGVARKPG</sequence>
<dbReference type="EC" id="2.1.1.-" evidence="1"/>
<dbReference type="SUPFAM" id="SSF53335">
    <property type="entry name" value="S-adenosyl-L-methionine-dependent methyltransferases"/>
    <property type="match status" value="1"/>
</dbReference>
<dbReference type="PIRSF" id="PIRSF017393">
    <property type="entry name" value="MTase_SAV2177"/>
    <property type="match status" value="1"/>
</dbReference>
<dbReference type="Proteomes" id="UP001596174">
    <property type="component" value="Unassembled WGS sequence"/>
</dbReference>
<dbReference type="RefSeq" id="WP_380591304.1">
    <property type="nucleotide sequence ID" value="NZ_JBHSQJ010000248.1"/>
</dbReference>
<comment type="caution">
    <text evidence="1">The sequence shown here is derived from an EMBL/GenBank/DDBJ whole genome shotgun (WGS) entry which is preliminary data.</text>
</comment>
<gene>
    <name evidence="1" type="ORF">ACFP3V_31785</name>
</gene>
<dbReference type="InterPro" id="IPR029063">
    <property type="entry name" value="SAM-dependent_MTases_sf"/>
</dbReference>
<dbReference type="Gene3D" id="3.40.50.150">
    <property type="entry name" value="Vaccinia Virus protein VP39"/>
    <property type="match status" value="1"/>
</dbReference>
<dbReference type="InterPro" id="IPR006764">
    <property type="entry name" value="SAM_dep_MeTrfase_SAV2177_type"/>
</dbReference>
<keyword evidence="1" id="KW-0489">Methyltransferase</keyword>